<evidence type="ECO:0008006" key="2">
    <source>
        <dbReference type="Google" id="ProtNLM"/>
    </source>
</evidence>
<reference evidence="1" key="1">
    <citation type="submission" date="2018-05" db="EMBL/GenBank/DDBJ databases">
        <authorList>
            <person name="Lanie J.A."/>
            <person name="Ng W.-L."/>
            <person name="Kazmierczak K.M."/>
            <person name="Andrzejewski T.M."/>
            <person name="Davidsen T.M."/>
            <person name="Wayne K.J."/>
            <person name="Tettelin H."/>
            <person name="Glass J.I."/>
            <person name="Rusch D."/>
            <person name="Podicherti R."/>
            <person name="Tsui H.-C.T."/>
            <person name="Winkler M.E."/>
        </authorList>
    </citation>
    <scope>NUCLEOTIDE SEQUENCE</scope>
</reference>
<sequence>MLLFAGALALGALTLHPDTTLQLATNFRKNMIRSFKDSGMQTQLKNLDLSIWPLLIKWEFLKIARPSLPDLPNSWVQIFKAIELSDCAISVWPDWFRLHVELQCTKMDVQHVPLQWSSVASLNSAYASEFFFTHSDFMNLESKQGWWNTTIKADHWFLNGEALGSLHLRYHFISQTELEVEWPNSKEKILLSSEPDQLRIHKQGTEKNYGFLNPSLYAEIMPILRVAL</sequence>
<protein>
    <recommendedName>
        <fullName evidence="2">AsmA domain-containing protein</fullName>
    </recommendedName>
</protein>
<dbReference type="EMBL" id="UINC01019890">
    <property type="protein sequence ID" value="SVA84064.1"/>
    <property type="molecule type" value="Genomic_DNA"/>
</dbReference>
<organism evidence="1">
    <name type="scientific">marine metagenome</name>
    <dbReference type="NCBI Taxonomy" id="408172"/>
    <lineage>
        <taxon>unclassified sequences</taxon>
        <taxon>metagenomes</taxon>
        <taxon>ecological metagenomes</taxon>
    </lineage>
</organism>
<proteinExistence type="predicted"/>
<gene>
    <name evidence="1" type="ORF">METZ01_LOCUS136918</name>
</gene>
<accession>A0A381Z4K7</accession>
<evidence type="ECO:0000313" key="1">
    <source>
        <dbReference type="EMBL" id="SVA84064.1"/>
    </source>
</evidence>
<name>A0A381Z4K7_9ZZZZ</name>
<dbReference type="AlphaFoldDB" id="A0A381Z4K7"/>